<proteinExistence type="predicted"/>
<dbReference type="EMBL" id="MN739604">
    <property type="protein sequence ID" value="QHT15280.1"/>
    <property type="molecule type" value="Genomic_DNA"/>
</dbReference>
<name>A0A6C0DG52_9ZZZZ</name>
<dbReference type="AlphaFoldDB" id="A0A6C0DG52"/>
<evidence type="ECO:0000256" key="1">
    <source>
        <dbReference type="SAM" id="MobiDB-lite"/>
    </source>
</evidence>
<protein>
    <submittedName>
        <fullName evidence="2">Uncharacterized protein</fullName>
    </submittedName>
</protein>
<reference evidence="2" key="1">
    <citation type="journal article" date="2020" name="Nature">
        <title>Giant virus diversity and host interactions through global metagenomics.</title>
        <authorList>
            <person name="Schulz F."/>
            <person name="Roux S."/>
            <person name="Paez-Espino D."/>
            <person name="Jungbluth S."/>
            <person name="Walsh D.A."/>
            <person name="Denef V.J."/>
            <person name="McMahon K.D."/>
            <person name="Konstantinidis K.T."/>
            <person name="Eloe-Fadrosh E.A."/>
            <person name="Kyrpides N.C."/>
            <person name="Woyke T."/>
        </authorList>
    </citation>
    <scope>NUCLEOTIDE SEQUENCE</scope>
    <source>
        <strain evidence="2">GVMAG-M-3300023174-144</strain>
    </source>
</reference>
<sequence>MSCLGKNYNPVPTKEWYRFENQCVYNTTPIGEVIFNNNTIYELAVLNKGNILQYKKNSSNLTQNQRYSQIARGMWTNRKKTWATQSQTYTNPDTTNNKRVNYKKKIINPVTAQSEETIDNDGIINPLPPVPQEYSFVPPSTGASGNNPTMPPPIDPKKKSRNPLVPNSGRKPILIPTIVIPDEGNMLCNVYAENSTGKVYEVTKSNSNCNPLSASDVPGPTTSYFCYNTALPTYYPKVKRTYATAGDKWPQGAKLIFPA</sequence>
<evidence type="ECO:0000313" key="2">
    <source>
        <dbReference type="EMBL" id="QHT15280.1"/>
    </source>
</evidence>
<accession>A0A6C0DG52</accession>
<organism evidence="2">
    <name type="scientific">viral metagenome</name>
    <dbReference type="NCBI Taxonomy" id="1070528"/>
    <lineage>
        <taxon>unclassified sequences</taxon>
        <taxon>metagenomes</taxon>
        <taxon>organismal metagenomes</taxon>
    </lineage>
</organism>
<feature type="region of interest" description="Disordered" evidence="1">
    <location>
        <begin position="138"/>
        <end position="168"/>
    </location>
</feature>